<dbReference type="SUPFAM" id="SSF74650">
    <property type="entry name" value="Galactose mutarotase-like"/>
    <property type="match status" value="2"/>
</dbReference>
<dbReference type="RefSeq" id="WP_168740768.1">
    <property type="nucleotide sequence ID" value="NZ_JABAHZ010000005.1"/>
</dbReference>
<dbReference type="PROSITE" id="PS51257">
    <property type="entry name" value="PROKAR_LIPOPROTEIN"/>
    <property type="match status" value="1"/>
</dbReference>
<evidence type="ECO:0000259" key="4">
    <source>
        <dbReference type="Pfam" id="PF17677"/>
    </source>
</evidence>
<name>A0A847STP4_9BACT</name>
<dbReference type="Gene3D" id="2.70.98.30">
    <property type="entry name" value="Golgi alpha-mannosidase II, domain 4"/>
    <property type="match status" value="1"/>
</dbReference>
<feature type="domain" description="Glycosyl hydrolase family 38 C-terminal" evidence="3">
    <location>
        <begin position="531"/>
        <end position="677"/>
    </location>
</feature>
<dbReference type="GO" id="GO:0009313">
    <property type="term" value="P:oligosaccharide catabolic process"/>
    <property type="evidence" value="ECO:0007669"/>
    <property type="project" value="TreeGrafter"/>
</dbReference>
<dbReference type="GO" id="GO:0030246">
    <property type="term" value="F:carbohydrate binding"/>
    <property type="evidence" value="ECO:0007669"/>
    <property type="project" value="InterPro"/>
</dbReference>
<dbReference type="Gene3D" id="3.20.110.10">
    <property type="entry name" value="Glycoside hydrolase 38, N terminal domain"/>
    <property type="match status" value="1"/>
</dbReference>
<gene>
    <name evidence="5" type="ORF">HGH91_20975</name>
</gene>
<dbReference type="SUPFAM" id="SSF88713">
    <property type="entry name" value="Glycoside hydrolase/deacetylase"/>
    <property type="match status" value="1"/>
</dbReference>
<dbReference type="Pfam" id="PF01074">
    <property type="entry name" value="Glyco_hydro_38N"/>
    <property type="match status" value="1"/>
</dbReference>
<dbReference type="InterPro" id="IPR041147">
    <property type="entry name" value="GH38_C"/>
</dbReference>
<keyword evidence="1" id="KW-0732">Signal</keyword>
<protein>
    <submittedName>
        <fullName evidence="5">Alpha-mannosidase</fullName>
    </submittedName>
</protein>
<dbReference type="InterPro" id="IPR011013">
    <property type="entry name" value="Gal_mutarotase_sf_dom"/>
</dbReference>
<dbReference type="Pfam" id="PF17677">
    <property type="entry name" value="Glyco_hydro38C2"/>
    <property type="match status" value="1"/>
</dbReference>
<keyword evidence="6" id="KW-1185">Reference proteome</keyword>
<dbReference type="InterPro" id="IPR011682">
    <property type="entry name" value="Glyco_hydro_38_C"/>
</dbReference>
<comment type="caution">
    <text evidence="5">The sequence shown here is derived from an EMBL/GenBank/DDBJ whole genome shotgun (WGS) entry which is preliminary data.</text>
</comment>
<evidence type="ECO:0000313" key="5">
    <source>
        <dbReference type="EMBL" id="NLR81116.1"/>
    </source>
</evidence>
<organism evidence="5 6">
    <name type="scientific">Chitinophaga eiseniae</name>
    <dbReference type="NCBI Taxonomy" id="634771"/>
    <lineage>
        <taxon>Bacteria</taxon>
        <taxon>Pseudomonadati</taxon>
        <taxon>Bacteroidota</taxon>
        <taxon>Chitinophagia</taxon>
        <taxon>Chitinophagales</taxon>
        <taxon>Chitinophagaceae</taxon>
        <taxon>Chitinophaga</taxon>
    </lineage>
</organism>
<feature type="chain" id="PRO_5032929955" evidence="1">
    <location>
        <begin position="25"/>
        <end position="898"/>
    </location>
</feature>
<dbReference type="EMBL" id="JABAHZ010000005">
    <property type="protein sequence ID" value="NLR81116.1"/>
    <property type="molecule type" value="Genomic_DNA"/>
</dbReference>
<dbReference type="InterPro" id="IPR011330">
    <property type="entry name" value="Glyco_hydro/deAcase_b/a-brl"/>
</dbReference>
<dbReference type="AlphaFoldDB" id="A0A847STP4"/>
<evidence type="ECO:0000256" key="1">
    <source>
        <dbReference type="SAM" id="SignalP"/>
    </source>
</evidence>
<dbReference type="InterPro" id="IPR013780">
    <property type="entry name" value="Glyco_hydro_b"/>
</dbReference>
<dbReference type="GO" id="GO:0004559">
    <property type="term" value="F:alpha-mannosidase activity"/>
    <property type="evidence" value="ECO:0007669"/>
    <property type="project" value="InterPro"/>
</dbReference>
<feature type="signal peptide" evidence="1">
    <location>
        <begin position="1"/>
        <end position="24"/>
    </location>
</feature>
<dbReference type="Pfam" id="PF07748">
    <property type="entry name" value="Glyco_hydro_38C"/>
    <property type="match status" value="1"/>
</dbReference>
<evidence type="ECO:0000313" key="6">
    <source>
        <dbReference type="Proteomes" id="UP000552864"/>
    </source>
</evidence>
<dbReference type="PANTHER" id="PTHR46017:SF1">
    <property type="entry name" value="ALPHA-MANNOSIDASE 2C1"/>
    <property type="match status" value="1"/>
</dbReference>
<evidence type="ECO:0000259" key="3">
    <source>
        <dbReference type="Pfam" id="PF07748"/>
    </source>
</evidence>
<proteinExistence type="predicted"/>
<reference evidence="5 6" key="1">
    <citation type="submission" date="2020-04" db="EMBL/GenBank/DDBJ databases">
        <authorList>
            <person name="Yin C."/>
        </authorList>
    </citation>
    <scope>NUCLEOTIDE SEQUENCE [LARGE SCALE GENOMIC DNA]</scope>
    <source>
        <strain evidence="5 6">Ak56</strain>
    </source>
</reference>
<evidence type="ECO:0000259" key="2">
    <source>
        <dbReference type="Pfam" id="PF01074"/>
    </source>
</evidence>
<dbReference type="Gene3D" id="2.60.40.2220">
    <property type="match status" value="1"/>
</dbReference>
<feature type="domain" description="Glycosyl hydrolases family 38 C-terminal" evidence="4">
    <location>
        <begin position="823"/>
        <end position="895"/>
    </location>
</feature>
<dbReference type="Proteomes" id="UP000552864">
    <property type="component" value="Unassembled WGS sequence"/>
</dbReference>
<dbReference type="GO" id="GO:0006013">
    <property type="term" value="P:mannose metabolic process"/>
    <property type="evidence" value="ECO:0007669"/>
    <property type="project" value="InterPro"/>
</dbReference>
<sequence length="898" mass="101125">MSFFKRNFLFLLLVFSCHSGFLYAQTNYRPHGSKNTSTAYFKNGTVNFINSSHQDIAWMDSIGACEVWRDENMITPALALMKSNPDYCFSVEDALSLREYLARHPDRYDDILKYTKEGRLEWGATYNMPYESMYDGEALIRQTYLGKKWLKKILPGCDFLTDWNEDVPGKALQMSQILSKAGIKYLYISRHEAGIYRWYSPDGSNVLMFTPGHYDASSYNFRATKSDTARERMVLDYIKAWSVYYGANKFRPALPILIDADWNKPSDYRALFQGWNQKAGTQGLPSLKYAIAADVFKKLDAPRATYETLRGERPNVWLYIHGPTHERALTASRKANRTLVAAEIFSAVDATLRKDFTHYPQSELTTAWEKAIYADHGWGGKHGDMTDLTFRTKFEEAYSISDKVLQRSLEDIVQQIGFDKKGRSLVIFNPLSKERTDKVEVSVKVYGQDTLSYKVVDAVSGKEVPSQRIESRPAGGSDETITLCFVAEKVPSLGYKTYTLQPYVAGFSKGVPVAPTQPSPVTAEATAPVYENKFYKIELGAGGVKSIFDKELHTELLKTDKLLGGEIFQLQSVGNGAGEFTDVQPVTMEGFEKVSQYAPKWNCIEFGPVRKTWELVQQTQFATIRETVTLYESLKQVDFKADILGFSGERYREYRMAFPLNQTDSRVAYEVPMGVVEVGKDEIKGAAGFSYGVQDYSATCSKVHPREVQDWFNASKDSVSVTVSSSVAVFDWVDASDANNRQTVLQPILFASRKSCHGEGNYYLQPGNHHFEFSLTSSPGDWKTTANTGKQQNQPLRALVIDVPQARSGLPLSYSFAGTNSDNVLITTIKKSEDENSIVMRLVDMQGKKTDAKIDWFGAINGVTRTNIIEEEDQPMKKAAAGIMLTVPPYSIETIRIR</sequence>
<dbReference type="InterPro" id="IPR027291">
    <property type="entry name" value="Glyco_hydro_38_N_sf"/>
</dbReference>
<dbReference type="PANTHER" id="PTHR46017">
    <property type="entry name" value="ALPHA-MANNOSIDASE 2C1"/>
    <property type="match status" value="1"/>
</dbReference>
<dbReference type="Gene3D" id="2.60.40.1180">
    <property type="entry name" value="Golgi alpha-mannosidase II"/>
    <property type="match status" value="1"/>
</dbReference>
<dbReference type="InterPro" id="IPR000602">
    <property type="entry name" value="Glyco_hydro_38_N"/>
</dbReference>
<accession>A0A847STP4</accession>
<feature type="domain" description="Glycoside hydrolase family 38 N-terminal" evidence="2">
    <location>
        <begin position="46"/>
        <end position="303"/>
    </location>
</feature>